<dbReference type="RefSeq" id="WP_008869194.1">
    <property type="nucleotide sequence ID" value="NZ_ACJN02000001.1"/>
</dbReference>
<protein>
    <submittedName>
        <fullName evidence="5">AIG2 family protein</fullName>
    </submittedName>
</protein>
<dbReference type="PANTHER" id="PTHR12935:SF0">
    <property type="entry name" value="GAMMA-GLUTAMYLCYCLOTRANSFERASE"/>
    <property type="match status" value="1"/>
</dbReference>
<evidence type="ECO:0000256" key="2">
    <source>
        <dbReference type="PIRSR" id="PIRSR617939-1"/>
    </source>
</evidence>
<dbReference type="EMBL" id="ACJN02000001">
    <property type="protein sequence ID" value="EFI36066.1"/>
    <property type="molecule type" value="Genomic_DNA"/>
</dbReference>
<evidence type="ECO:0000313" key="6">
    <source>
        <dbReference type="Proteomes" id="UP000005496"/>
    </source>
</evidence>
<evidence type="ECO:0000259" key="4">
    <source>
        <dbReference type="Pfam" id="PF06094"/>
    </source>
</evidence>
<dbReference type="GO" id="GO:0003839">
    <property type="term" value="F:gamma-glutamylcyclotransferase activity"/>
    <property type="evidence" value="ECO:0007669"/>
    <property type="project" value="InterPro"/>
</dbReference>
<dbReference type="CDD" id="cd06661">
    <property type="entry name" value="GGCT_like"/>
    <property type="match status" value="1"/>
</dbReference>
<dbReference type="AlphaFoldDB" id="D6SN05"/>
<evidence type="ECO:0000256" key="1">
    <source>
        <dbReference type="ARBA" id="ARBA00023239"/>
    </source>
</evidence>
<feature type="domain" description="Gamma-glutamylcyclotransferase AIG2-like" evidence="4">
    <location>
        <begin position="3"/>
        <end position="125"/>
    </location>
</feature>
<dbReference type="InterPro" id="IPR036568">
    <property type="entry name" value="GGCT-like_sf"/>
</dbReference>
<dbReference type="InterPro" id="IPR017939">
    <property type="entry name" value="G-Glutamylcylcotransferase"/>
</dbReference>
<feature type="binding site" evidence="3">
    <location>
        <position position="134"/>
    </location>
    <ligand>
        <name>substrate</name>
    </ligand>
</feature>
<dbReference type="InterPro" id="IPR009288">
    <property type="entry name" value="AIG2-like_dom"/>
</dbReference>
<accession>D6SN05</accession>
<dbReference type="OrthoDB" id="5401862at2"/>
<dbReference type="InterPro" id="IPR013024">
    <property type="entry name" value="GGCT-like"/>
</dbReference>
<feature type="active site" description="Proton acceptor" evidence="2">
    <location>
        <position position="93"/>
    </location>
</feature>
<proteinExistence type="predicted"/>
<organism evidence="5 6">
    <name type="scientific">Desulfonatronospira thiodismutans ASO3-1</name>
    <dbReference type="NCBI Taxonomy" id="555779"/>
    <lineage>
        <taxon>Bacteria</taxon>
        <taxon>Pseudomonadati</taxon>
        <taxon>Thermodesulfobacteriota</taxon>
        <taxon>Desulfovibrionia</taxon>
        <taxon>Desulfovibrionales</taxon>
        <taxon>Desulfonatronovibrionaceae</taxon>
        <taxon>Desulfonatronospira</taxon>
    </lineage>
</organism>
<dbReference type="PANTHER" id="PTHR12935">
    <property type="entry name" value="GAMMA-GLUTAMYLCYCLOTRANSFERASE"/>
    <property type="match status" value="1"/>
</dbReference>
<sequence>MLVFQYGSNMSSKRLNSPERLAGDAQRFGIAHTLHPYRLCFPVWSKTNSCAAASICLASDGRPIFGVLYEIPESLVYRQKASVLNRKSLDAIEGEGVNYDRTEIYVVQSDGAVISATTYIARKPGPERKTSAGYASYILTGLAENDMPPAYREYVAACIVQSNPELAGMVEEWHVTGT</sequence>
<dbReference type="Gene3D" id="3.10.490.10">
    <property type="entry name" value="Gamma-glutamyl cyclotransferase-like"/>
    <property type="match status" value="1"/>
</dbReference>
<keyword evidence="1" id="KW-0456">Lyase</keyword>
<dbReference type="Pfam" id="PF06094">
    <property type="entry name" value="GGACT"/>
    <property type="match status" value="1"/>
</dbReference>
<evidence type="ECO:0000313" key="5">
    <source>
        <dbReference type="EMBL" id="EFI36066.1"/>
    </source>
</evidence>
<dbReference type="Proteomes" id="UP000005496">
    <property type="component" value="Unassembled WGS sequence"/>
</dbReference>
<reference evidence="5" key="1">
    <citation type="submission" date="2010-05" db="EMBL/GenBank/DDBJ databases">
        <title>The draft genome of Desulfonatronospira thiodismutans ASO3-1.</title>
        <authorList>
            <consortium name="US DOE Joint Genome Institute (JGI-PGF)"/>
            <person name="Lucas S."/>
            <person name="Copeland A."/>
            <person name="Lapidus A."/>
            <person name="Cheng J.-F."/>
            <person name="Bruce D."/>
            <person name="Goodwin L."/>
            <person name="Pitluck S."/>
            <person name="Chertkov O."/>
            <person name="Brettin T."/>
            <person name="Detter J.C."/>
            <person name="Han C."/>
            <person name="Land M.L."/>
            <person name="Hauser L."/>
            <person name="Kyrpides N."/>
            <person name="Mikhailova N."/>
            <person name="Muyzer G."/>
            <person name="Woyke T."/>
        </authorList>
    </citation>
    <scope>NUCLEOTIDE SEQUENCE [LARGE SCALE GENOMIC DNA]</scope>
    <source>
        <strain evidence="5">ASO3-1</strain>
    </source>
</reference>
<gene>
    <name evidence="5" type="ORF">Dthio_PD3511</name>
</gene>
<dbReference type="SUPFAM" id="SSF110857">
    <property type="entry name" value="Gamma-glutamyl cyclotransferase-like"/>
    <property type="match status" value="1"/>
</dbReference>
<keyword evidence="6" id="KW-1185">Reference proteome</keyword>
<comment type="caution">
    <text evidence="5">The sequence shown here is derived from an EMBL/GenBank/DDBJ whole genome shotgun (WGS) entry which is preliminary data.</text>
</comment>
<name>D6SN05_9BACT</name>
<evidence type="ECO:0000256" key="3">
    <source>
        <dbReference type="PIRSR" id="PIRSR617939-2"/>
    </source>
</evidence>